<proteinExistence type="predicted"/>
<accession>A0A8S1SHF4</accession>
<reference evidence="1" key="1">
    <citation type="submission" date="2021-01" db="EMBL/GenBank/DDBJ databases">
        <authorList>
            <consortium name="Genoscope - CEA"/>
            <person name="William W."/>
        </authorList>
    </citation>
    <scope>NUCLEOTIDE SEQUENCE</scope>
</reference>
<dbReference type="EMBL" id="CAJJDO010000006">
    <property type="protein sequence ID" value="CAD8137814.1"/>
    <property type="molecule type" value="Genomic_DNA"/>
</dbReference>
<name>A0A8S1SHF4_9CILI</name>
<dbReference type="AlphaFoldDB" id="A0A8S1SHF4"/>
<keyword evidence="2" id="KW-1185">Reference proteome</keyword>
<dbReference type="Proteomes" id="UP000689195">
    <property type="component" value="Unassembled WGS sequence"/>
</dbReference>
<protein>
    <submittedName>
        <fullName evidence="1">Uncharacterized protein</fullName>
    </submittedName>
</protein>
<evidence type="ECO:0000313" key="1">
    <source>
        <dbReference type="EMBL" id="CAD8137814.1"/>
    </source>
</evidence>
<evidence type="ECO:0000313" key="2">
    <source>
        <dbReference type="Proteomes" id="UP000689195"/>
    </source>
</evidence>
<comment type="caution">
    <text evidence="1">The sequence shown here is derived from an EMBL/GenBank/DDBJ whole genome shotgun (WGS) entry which is preliminary data.</text>
</comment>
<sequence length="46" mass="5407">MKLGQVSERNVNQTNVKQKINDMKEKISKRKNQIATNFSQRVYLTP</sequence>
<organism evidence="1 2">
    <name type="scientific">Paramecium pentaurelia</name>
    <dbReference type="NCBI Taxonomy" id="43138"/>
    <lineage>
        <taxon>Eukaryota</taxon>
        <taxon>Sar</taxon>
        <taxon>Alveolata</taxon>
        <taxon>Ciliophora</taxon>
        <taxon>Intramacronucleata</taxon>
        <taxon>Oligohymenophorea</taxon>
        <taxon>Peniculida</taxon>
        <taxon>Parameciidae</taxon>
        <taxon>Paramecium</taxon>
    </lineage>
</organism>
<gene>
    <name evidence="1" type="ORF">PPENT_87.1.T0060307</name>
</gene>